<dbReference type="GO" id="GO:0016709">
    <property type="term" value="F:oxidoreductase activity, acting on paired donors, with incorporation or reduction of molecular oxygen, NAD(P)H as one donor, and incorporation of one atom of oxygen"/>
    <property type="evidence" value="ECO:0007669"/>
    <property type="project" value="UniProtKB-ARBA"/>
</dbReference>
<dbReference type="InterPro" id="IPR050641">
    <property type="entry name" value="RIFMO-like"/>
</dbReference>
<protein>
    <recommendedName>
        <fullName evidence="5">FAD-binding domain-containing protein</fullName>
    </recommendedName>
</protein>
<comment type="similarity">
    <text evidence="2">Belongs to the PheA/TfdB FAD monooxygenase family.</text>
</comment>
<gene>
    <name evidence="6" type="ORF">AWW66_01120</name>
</gene>
<feature type="domain" description="FAD-binding" evidence="5">
    <location>
        <begin position="2"/>
        <end position="342"/>
    </location>
</feature>
<evidence type="ECO:0000256" key="3">
    <source>
        <dbReference type="ARBA" id="ARBA00022630"/>
    </source>
</evidence>
<dbReference type="PANTHER" id="PTHR43004:SF19">
    <property type="entry name" value="BINDING MONOOXYGENASE, PUTATIVE (JCVI)-RELATED"/>
    <property type="match status" value="1"/>
</dbReference>
<keyword evidence="3" id="KW-0285">Flavoprotein</keyword>
<proteinExistence type="inferred from homology"/>
<dbReference type="InterPro" id="IPR036249">
    <property type="entry name" value="Thioredoxin-like_sf"/>
</dbReference>
<dbReference type="InterPro" id="IPR002938">
    <property type="entry name" value="FAD-bd"/>
</dbReference>
<dbReference type="SUPFAM" id="SSF51905">
    <property type="entry name" value="FAD/NAD(P)-binding domain"/>
    <property type="match status" value="1"/>
</dbReference>
<dbReference type="SUPFAM" id="SSF52833">
    <property type="entry name" value="Thioredoxin-like"/>
    <property type="match status" value="1"/>
</dbReference>
<accession>A0A136PZF1</accession>
<dbReference type="Proteomes" id="UP000070620">
    <property type="component" value="Unassembled WGS sequence"/>
</dbReference>
<evidence type="ECO:0000256" key="1">
    <source>
        <dbReference type="ARBA" id="ARBA00001974"/>
    </source>
</evidence>
<keyword evidence="7" id="KW-1185">Reference proteome</keyword>
<keyword evidence="4" id="KW-0274">FAD</keyword>
<comment type="cofactor">
    <cofactor evidence="1">
        <name>FAD</name>
        <dbReference type="ChEBI" id="CHEBI:57692"/>
    </cofactor>
</comment>
<dbReference type="Pfam" id="PF01494">
    <property type="entry name" value="FAD_binding_3"/>
    <property type="match status" value="1"/>
</dbReference>
<dbReference type="PANTHER" id="PTHR43004">
    <property type="entry name" value="TRK SYSTEM POTASSIUM UPTAKE PROTEIN"/>
    <property type="match status" value="1"/>
</dbReference>
<evidence type="ECO:0000259" key="5">
    <source>
        <dbReference type="Pfam" id="PF01494"/>
    </source>
</evidence>
<reference evidence="6 7" key="1">
    <citation type="submission" date="2016-01" db="EMBL/GenBank/DDBJ databases">
        <title>Whole genome sequence and analysis of Micromonospora rosaria DSM 803, which can produce antibacterial substance rosamicin.</title>
        <authorList>
            <person name="Yang H."/>
            <person name="He X."/>
            <person name="Zhu D."/>
        </authorList>
    </citation>
    <scope>NUCLEOTIDE SEQUENCE [LARGE SCALE GENOMIC DNA]</scope>
    <source>
        <strain evidence="6 7">DSM 803</strain>
    </source>
</reference>
<dbReference type="InterPro" id="IPR036188">
    <property type="entry name" value="FAD/NAD-bd_sf"/>
</dbReference>
<evidence type="ECO:0000256" key="4">
    <source>
        <dbReference type="ARBA" id="ARBA00022827"/>
    </source>
</evidence>
<dbReference type="Gene3D" id="3.50.50.60">
    <property type="entry name" value="FAD/NAD(P)-binding domain"/>
    <property type="match status" value="1"/>
</dbReference>
<evidence type="ECO:0000313" key="6">
    <source>
        <dbReference type="EMBL" id="KXK63812.1"/>
    </source>
</evidence>
<dbReference type="GO" id="GO:0071949">
    <property type="term" value="F:FAD binding"/>
    <property type="evidence" value="ECO:0007669"/>
    <property type="project" value="InterPro"/>
</dbReference>
<organism evidence="6 7">
    <name type="scientific">Micromonospora rosaria</name>
    <dbReference type="NCBI Taxonomy" id="47874"/>
    <lineage>
        <taxon>Bacteria</taxon>
        <taxon>Bacillati</taxon>
        <taxon>Actinomycetota</taxon>
        <taxon>Actinomycetes</taxon>
        <taxon>Micromonosporales</taxon>
        <taxon>Micromonosporaceae</taxon>
        <taxon>Micromonospora</taxon>
    </lineage>
</organism>
<dbReference type="OrthoDB" id="3647401at2"/>
<dbReference type="RefSeq" id="WP_067359398.1">
    <property type="nucleotide sequence ID" value="NZ_JBIUBN010000003.1"/>
</dbReference>
<sequence length="519" mass="55101">MTVLVVGAGPAGLALAAGLAGHGVRCRVVDRRPSAPAGTGCPNVWPRTQRALHLLGVDVEELRRSARSFTHKVWQPHDDPITIDIREDTDDGPWRVPFTVDQEILVAALLRRLAEHGVEVEWGRDVEALRPGGGGVRVRWRHGGVAGSAPVDWVVGADGAESTVRAAAGVGWEVTPFDQVDWVQRDVVVRAPRPLDPHTEYIFHAPRTHLGLVPLPGGRHRLFLAAPADGGGAPERLADPDRLAALLRDVSGAAYEVRAAGPAWSVRPRAALAETFRRGRCLLLGEAARVFPLPVQAMNTGVQDAANLAWKLAAVASGRADEGLLDTYTAERREVAAGLLARTGWLLTSSLEPEAVELFRAGYARRGGRPLVRTEPEVVLPPGRLVGGPGPAGAELAGRPLPDVPVVDHAGAEVSLAATVAGPWWTVLVLADTPVPPELYRRLRCRPVAPAVRVRVVGPCGVATGPEDLRDRSGRARRRLGTGLLVVRPDGYLAQHFTSDGGAAVGAFLTRALGGSDGR</sequence>
<dbReference type="Gene3D" id="3.40.30.120">
    <property type="match status" value="1"/>
</dbReference>
<evidence type="ECO:0000256" key="2">
    <source>
        <dbReference type="ARBA" id="ARBA00007801"/>
    </source>
</evidence>
<dbReference type="AlphaFoldDB" id="A0A136PZF1"/>
<comment type="caution">
    <text evidence="6">The sequence shown here is derived from an EMBL/GenBank/DDBJ whole genome shotgun (WGS) entry which is preliminary data.</text>
</comment>
<evidence type="ECO:0000313" key="7">
    <source>
        <dbReference type="Proteomes" id="UP000070620"/>
    </source>
</evidence>
<name>A0A136PZF1_9ACTN</name>
<dbReference type="EMBL" id="LRQV01000002">
    <property type="protein sequence ID" value="KXK63812.1"/>
    <property type="molecule type" value="Genomic_DNA"/>
</dbReference>
<dbReference type="PRINTS" id="PR00420">
    <property type="entry name" value="RNGMNOXGNASE"/>
</dbReference>
<dbReference type="Gene3D" id="3.30.70.2450">
    <property type="match status" value="1"/>
</dbReference>